<dbReference type="EMBL" id="PCWA01000095">
    <property type="protein sequence ID" value="PIQ88626.1"/>
    <property type="molecule type" value="Genomic_DNA"/>
</dbReference>
<dbReference type="AlphaFoldDB" id="A0A2H0LW87"/>
<accession>A0A2H0LW87</accession>
<comment type="caution">
    <text evidence="1">The sequence shown here is derived from an EMBL/GenBank/DDBJ whole genome shotgun (WGS) entry which is preliminary data.</text>
</comment>
<evidence type="ECO:0000313" key="1">
    <source>
        <dbReference type="EMBL" id="PIQ88626.1"/>
    </source>
</evidence>
<organism evidence="1 2">
    <name type="scientific">Candidatus Ghiorseimicrobium undicola</name>
    <dbReference type="NCBI Taxonomy" id="1974746"/>
    <lineage>
        <taxon>Bacteria</taxon>
        <taxon>Pseudomonadati</taxon>
        <taxon>Candidatus Omnitrophota</taxon>
        <taxon>Candidatus Ghiorseimicrobium</taxon>
    </lineage>
</organism>
<proteinExistence type="predicted"/>
<name>A0A2H0LW87_9BACT</name>
<dbReference type="Gene3D" id="2.30.30.830">
    <property type="match status" value="1"/>
</dbReference>
<gene>
    <name evidence="1" type="ORF">COV72_07385</name>
</gene>
<protein>
    <submittedName>
        <fullName evidence="1">Uncharacterized protein</fullName>
    </submittedName>
</protein>
<evidence type="ECO:0000313" key="2">
    <source>
        <dbReference type="Proteomes" id="UP000229641"/>
    </source>
</evidence>
<dbReference type="Proteomes" id="UP000229641">
    <property type="component" value="Unassembled WGS sequence"/>
</dbReference>
<sequence>MRDKKLVLLIILIVAAVASLIYGIATPPKTSYRELPEGKIIVEGQKSVLPENIIPKRRTGKKTIFSSWGRSPFTKKDIMPDAASGELVLNGIIWDDKAPLAIINDQAAGEGQDVAGARIKSILPDKVVVEREGRREILEVNKELSDILSK</sequence>
<reference evidence="1 2" key="1">
    <citation type="submission" date="2017-09" db="EMBL/GenBank/DDBJ databases">
        <title>Depth-based differentiation of microbial function through sediment-hosted aquifers and enrichment of novel symbionts in the deep terrestrial subsurface.</title>
        <authorList>
            <person name="Probst A.J."/>
            <person name="Ladd B."/>
            <person name="Jarett J.K."/>
            <person name="Geller-Mcgrath D.E."/>
            <person name="Sieber C.M."/>
            <person name="Emerson J.B."/>
            <person name="Anantharaman K."/>
            <person name="Thomas B.C."/>
            <person name="Malmstrom R."/>
            <person name="Stieglmeier M."/>
            <person name="Klingl A."/>
            <person name="Woyke T."/>
            <person name="Ryan C.M."/>
            <person name="Banfield J.F."/>
        </authorList>
    </citation>
    <scope>NUCLEOTIDE SEQUENCE [LARGE SCALE GENOMIC DNA]</scope>
    <source>
        <strain evidence="1">CG11_big_fil_rev_8_21_14_0_20_42_13</strain>
    </source>
</reference>